<dbReference type="InterPro" id="IPR050249">
    <property type="entry name" value="Pseudomonas-type_ThrB"/>
</dbReference>
<keyword evidence="2" id="KW-1133">Transmembrane helix</keyword>
<dbReference type="Pfam" id="PF01636">
    <property type="entry name" value="APH"/>
    <property type="match status" value="1"/>
</dbReference>
<keyword evidence="2" id="KW-0812">Transmembrane</keyword>
<evidence type="ECO:0000256" key="2">
    <source>
        <dbReference type="SAM" id="Phobius"/>
    </source>
</evidence>
<organism evidence="4 5">
    <name type="scientific">Saccharibacillus endophyticus</name>
    <dbReference type="NCBI Taxonomy" id="2060666"/>
    <lineage>
        <taxon>Bacteria</taxon>
        <taxon>Bacillati</taxon>
        <taxon>Bacillota</taxon>
        <taxon>Bacilli</taxon>
        <taxon>Bacillales</taxon>
        <taxon>Paenibacillaceae</taxon>
        <taxon>Saccharibacillus</taxon>
    </lineage>
</organism>
<sequence length="329" mass="37335">MNTLINEQLTHLLSLYDLERPVATFLRHNENRTYRVQDGSGKKYLLRIHDPFVPDMAGLQHRFEGIAAELDMLEHWGRWNEREVQIPVRNGQGGLVTTFESSGKKVHASLLTWLEGRDLIKNDLPCENTVRGLGEQLANLHAFFDQYEPAGIEARPHQGKAYNVKMAGVIRSGVGQGLFAEEDADTIEQTLDLVNRRLGDADGDEGPGLIHGDIGLGNTILTEDGGVRLIDFGFYGRGYALTDTAMAVMMLPADWRERFLDVYFGNRRRTENELRQIDGFMLVAIIGYYVFHFGNAAMHDWMRGRMPMLCREYCRPFLAGEPMLERIGF</sequence>
<keyword evidence="5" id="KW-1185">Reference proteome</keyword>
<protein>
    <recommendedName>
        <fullName evidence="3">Aminoglycoside phosphotransferase domain-containing protein</fullName>
    </recommendedName>
</protein>
<dbReference type="Proteomes" id="UP000605427">
    <property type="component" value="Unassembled WGS sequence"/>
</dbReference>
<proteinExistence type="inferred from homology"/>
<evidence type="ECO:0000256" key="1">
    <source>
        <dbReference type="ARBA" id="ARBA00038240"/>
    </source>
</evidence>
<evidence type="ECO:0000313" key="5">
    <source>
        <dbReference type="Proteomes" id="UP000605427"/>
    </source>
</evidence>
<dbReference type="InterPro" id="IPR002575">
    <property type="entry name" value="Aminoglycoside_PTrfase"/>
</dbReference>
<comment type="similarity">
    <text evidence="1">Belongs to the pseudomonas-type ThrB family.</text>
</comment>
<dbReference type="SUPFAM" id="SSF56112">
    <property type="entry name" value="Protein kinase-like (PK-like)"/>
    <property type="match status" value="1"/>
</dbReference>
<name>A0ABQ1ZVA1_9BACL</name>
<feature type="transmembrane region" description="Helical" evidence="2">
    <location>
        <begin position="279"/>
        <end position="298"/>
    </location>
</feature>
<evidence type="ECO:0000313" key="4">
    <source>
        <dbReference type="EMBL" id="GGH80236.1"/>
    </source>
</evidence>
<dbReference type="PANTHER" id="PTHR21064">
    <property type="entry name" value="AMINOGLYCOSIDE PHOSPHOTRANSFERASE DOMAIN-CONTAINING PROTEIN-RELATED"/>
    <property type="match status" value="1"/>
</dbReference>
<comment type="caution">
    <text evidence="4">The sequence shown here is derived from an EMBL/GenBank/DDBJ whole genome shotgun (WGS) entry which is preliminary data.</text>
</comment>
<dbReference type="InterPro" id="IPR011009">
    <property type="entry name" value="Kinase-like_dom_sf"/>
</dbReference>
<accession>A0ABQ1ZVA1</accession>
<gene>
    <name evidence="4" type="ORF">GCM10007362_28240</name>
</gene>
<dbReference type="EMBL" id="BMDD01000003">
    <property type="protein sequence ID" value="GGH80236.1"/>
    <property type="molecule type" value="Genomic_DNA"/>
</dbReference>
<reference evidence="5" key="1">
    <citation type="journal article" date="2019" name="Int. J. Syst. Evol. Microbiol.">
        <title>The Global Catalogue of Microorganisms (GCM) 10K type strain sequencing project: providing services to taxonomists for standard genome sequencing and annotation.</title>
        <authorList>
            <consortium name="The Broad Institute Genomics Platform"/>
            <consortium name="The Broad Institute Genome Sequencing Center for Infectious Disease"/>
            <person name="Wu L."/>
            <person name="Ma J."/>
        </authorList>
    </citation>
    <scope>NUCLEOTIDE SEQUENCE [LARGE SCALE GENOMIC DNA]</scope>
    <source>
        <strain evidence="5">CCM 8702</strain>
    </source>
</reference>
<evidence type="ECO:0000259" key="3">
    <source>
        <dbReference type="Pfam" id="PF01636"/>
    </source>
</evidence>
<dbReference type="PANTHER" id="PTHR21064:SF6">
    <property type="entry name" value="AMINOGLYCOSIDE PHOSPHOTRANSFERASE DOMAIN-CONTAINING PROTEIN"/>
    <property type="match status" value="1"/>
</dbReference>
<dbReference type="RefSeq" id="WP_172244516.1">
    <property type="nucleotide sequence ID" value="NZ_BMDD01000003.1"/>
</dbReference>
<feature type="domain" description="Aminoglycoside phosphotransferase" evidence="3">
    <location>
        <begin position="29"/>
        <end position="265"/>
    </location>
</feature>
<keyword evidence="2" id="KW-0472">Membrane</keyword>
<dbReference type="Gene3D" id="3.90.1200.10">
    <property type="match status" value="1"/>
</dbReference>